<feature type="signal peptide" evidence="1">
    <location>
        <begin position="1"/>
        <end position="19"/>
    </location>
</feature>
<proteinExistence type="predicted"/>
<gene>
    <name evidence="2" type="ORF">Bca52824_045162</name>
</gene>
<evidence type="ECO:0000313" key="2">
    <source>
        <dbReference type="EMBL" id="KAG2285558.1"/>
    </source>
</evidence>
<reference evidence="2 3" key="1">
    <citation type="submission" date="2020-02" db="EMBL/GenBank/DDBJ databases">
        <authorList>
            <person name="Ma Q."/>
            <person name="Huang Y."/>
            <person name="Song X."/>
            <person name="Pei D."/>
        </authorList>
    </citation>
    <scope>NUCLEOTIDE SEQUENCE [LARGE SCALE GENOMIC DNA]</scope>
    <source>
        <strain evidence="2">Sxm20200214</strain>
        <tissue evidence="2">Leaf</tissue>
    </source>
</reference>
<accession>A0A8X7REU2</accession>
<keyword evidence="3" id="KW-1185">Reference proteome</keyword>
<evidence type="ECO:0000313" key="3">
    <source>
        <dbReference type="Proteomes" id="UP000886595"/>
    </source>
</evidence>
<organism evidence="2 3">
    <name type="scientific">Brassica carinata</name>
    <name type="common">Ethiopian mustard</name>
    <name type="synonym">Abyssinian cabbage</name>
    <dbReference type="NCBI Taxonomy" id="52824"/>
    <lineage>
        <taxon>Eukaryota</taxon>
        <taxon>Viridiplantae</taxon>
        <taxon>Streptophyta</taxon>
        <taxon>Embryophyta</taxon>
        <taxon>Tracheophyta</taxon>
        <taxon>Spermatophyta</taxon>
        <taxon>Magnoliopsida</taxon>
        <taxon>eudicotyledons</taxon>
        <taxon>Gunneridae</taxon>
        <taxon>Pentapetalae</taxon>
        <taxon>rosids</taxon>
        <taxon>malvids</taxon>
        <taxon>Brassicales</taxon>
        <taxon>Brassicaceae</taxon>
        <taxon>Brassiceae</taxon>
        <taxon>Brassica</taxon>
    </lineage>
</organism>
<name>A0A8X7REU2_BRACI</name>
<dbReference type="AlphaFoldDB" id="A0A8X7REU2"/>
<evidence type="ECO:0000256" key="1">
    <source>
        <dbReference type="SAM" id="SignalP"/>
    </source>
</evidence>
<dbReference type="OrthoDB" id="10599741at2759"/>
<protein>
    <recommendedName>
        <fullName evidence="4">Secreted protein</fullName>
    </recommendedName>
</protein>
<feature type="chain" id="PRO_5036495694" description="Secreted protein" evidence="1">
    <location>
        <begin position="20"/>
        <end position="119"/>
    </location>
</feature>
<evidence type="ECO:0008006" key="4">
    <source>
        <dbReference type="Google" id="ProtNLM"/>
    </source>
</evidence>
<comment type="caution">
    <text evidence="2">The sequence shown here is derived from an EMBL/GenBank/DDBJ whole genome shotgun (WGS) entry which is preliminary data.</text>
</comment>
<keyword evidence="1" id="KW-0732">Signal</keyword>
<sequence length="119" mass="13406">MLLTTTSFFLSSLLPLLQSLHCSCDVGAAALHRHSTLESSQSIGDPHRYHMSRTKPPMLRSEQMRSPSTLACVPRIFFLTFNRPLISTTCLEPPDTYEMKMMNQMNLTGMIELKLTGIC</sequence>
<dbReference type="Proteomes" id="UP000886595">
    <property type="component" value="Unassembled WGS sequence"/>
</dbReference>
<dbReference type="EMBL" id="JAAMPC010000010">
    <property type="protein sequence ID" value="KAG2285558.1"/>
    <property type="molecule type" value="Genomic_DNA"/>
</dbReference>